<evidence type="ECO:0000313" key="15">
    <source>
        <dbReference type="EMBL" id="TMQ70032.1"/>
    </source>
</evidence>
<evidence type="ECO:0000256" key="1">
    <source>
        <dbReference type="ARBA" id="ARBA00001273"/>
    </source>
</evidence>
<evidence type="ECO:0000256" key="2">
    <source>
        <dbReference type="ARBA" id="ARBA00001946"/>
    </source>
</evidence>
<evidence type="ECO:0000256" key="6">
    <source>
        <dbReference type="ARBA" id="ARBA00022723"/>
    </source>
</evidence>
<dbReference type="Gene3D" id="3.30.540.10">
    <property type="entry name" value="Fructose-1,6-Bisphosphatase, subunit A, domain 1"/>
    <property type="match status" value="1"/>
</dbReference>
<name>A0A538U2C1_UNCEI</name>
<dbReference type="AlphaFoldDB" id="A0A538U2C1"/>
<evidence type="ECO:0000256" key="8">
    <source>
        <dbReference type="ARBA" id="ARBA00022842"/>
    </source>
</evidence>
<dbReference type="InterPro" id="IPR028343">
    <property type="entry name" value="FBPtase"/>
</dbReference>
<dbReference type="GO" id="GO:0006002">
    <property type="term" value="P:fructose 6-phosphate metabolic process"/>
    <property type="evidence" value="ECO:0007669"/>
    <property type="project" value="TreeGrafter"/>
</dbReference>
<evidence type="ECO:0000313" key="16">
    <source>
        <dbReference type="Proteomes" id="UP000319771"/>
    </source>
</evidence>
<comment type="similarity">
    <text evidence="3 13">Belongs to the FBPase class 1 family.</text>
</comment>
<dbReference type="InterPro" id="IPR000146">
    <property type="entry name" value="FBPase_class-1"/>
</dbReference>
<comment type="catalytic activity">
    <reaction evidence="1">
        <text>beta-D-fructose 1,6-bisphosphate + H2O = beta-D-fructose 6-phosphate + phosphate</text>
        <dbReference type="Rhea" id="RHEA:11064"/>
        <dbReference type="ChEBI" id="CHEBI:15377"/>
        <dbReference type="ChEBI" id="CHEBI:32966"/>
        <dbReference type="ChEBI" id="CHEBI:43474"/>
        <dbReference type="ChEBI" id="CHEBI:57634"/>
        <dbReference type="EC" id="3.1.3.11"/>
    </reaction>
</comment>
<dbReference type="FunFam" id="3.30.540.10:FF:000002">
    <property type="entry name" value="Fructose-1,6-bisphosphatase class 1"/>
    <property type="match status" value="1"/>
</dbReference>
<evidence type="ECO:0000259" key="14">
    <source>
        <dbReference type="Pfam" id="PF00316"/>
    </source>
</evidence>
<comment type="pathway">
    <text evidence="10">Carbohydrate biosynthesis.</text>
</comment>
<evidence type="ECO:0000256" key="10">
    <source>
        <dbReference type="ARBA" id="ARBA00024331"/>
    </source>
</evidence>
<dbReference type="GO" id="GO:0030388">
    <property type="term" value="P:fructose 1,6-bisphosphate metabolic process"/>
    <property type="evidence" value="ECO:0007669"/>
    <property type="project" value="TreeGrafter"/>
</dbReference>
<evidence type="ECO:0000256" key="9">
    <source>
        <dbReference type="ARBA" id="ARBA00023277"/>
    </source>
</evidence>
<dbReference type="GO" id="GO:0005986">
    <property type="term" value="P:sucrose biosynthetic process"/>
    <property type="evidence" value="ECO:0007669"/>
    <property type="project" value="TreeGrafter"/>
</dbReference>
<evidence type="ECO:0000256" key="11">
    <source>
        <dbReference type="ARBA" id="ARBA00072069"/>
    </source>
</evidence>
<keyword evidence="6" id="KW-0479">Metal-binding</keyword>
<dbReference type="GO" id="GO:0005829">
    <property type="term" value="C:cytosol"/>
    <property type="evidence" value="ECO:0007669"/>
    <property type="project" value="TreeGrafter"/>
</dbReference>
<feature type="non-terminal residue" evidence="15">
    <location>
        <position position="193"/>
    </location>
</feature>
<evidence type="ECO:0000256" key="5">
    <source>
        <dbReference type="ARBA" id="ARBA00022490"/>
    </source>
</evidence>
<evidence type="ECO:0000256" key="13">
    <source>
        <dbReference type="RuleBase" id="RU000508"/>
    </source>
</evidence>
<evidence type="ECO:0000256" key="12">
    <source>
        <dbReference type="ARBA" id="ARBA00081210"/>
    </source>
</evidence>
<accession>A0A538U2C1</accession>
<dbReference type="Proteomes" id="UP000319771">
    <property type="component" value="Unassembled WGS sequence"/>
</dbReference>
<dbReference type="GO" id="GO:0006094">
    <property type="term" value="P:gluconeogenesis"/>
    <property type="evidence" value="ECO:0007669"/>
    <property type="project" value="TreeGrafter"/>
</dbReference>
<dbReference type="EC" id="3.1.3.11" evidence="4"/>
<evidence type="ECO:0000256" key="4">
    <source>
        <dbReference type="ARBA" id="ARBA00013093"/>
    </source>
</evidence>
<comment type="cofactor">
    <cofactor evidence="2">
        <name>Mg(2+)</name>
        <dbReference type="ChEBI" id="CHEBI:18420"/>
    </cofactor>
</comment>
<sequence>MQPRAVTLSQFILQQERISPGATGEFTTLLHDIELAAKLINREVVRAGLVDILGYTGSENVHGEKVQKLDRFAHETIYRVLGATGQLAVMASEEDEDVIPVPVGEPVGKYVVNFDPLDGSSNINANVNIGTIFSVLPRVTREGSGTLADCLQPGQQQVCAGYVMYGSSTMLVYTTGHGVHGFTFEPSVGEFLL</sequence>
<dbReference type="SUPFAM" id="SSF56655">
    <property type="entry name" value="Carbohydrate phosphatase"/>
    <property type="match status" value="1"/>
</dbReference>
<comment type="caution">
    <text evidence="15">The sequence shown here is derived from an EMBL/GenBank/DDBJ whole genome shotgun (WGS) entry which is preliminary data.</text>
</comment>
<organism evidence="15 16">
    <name type="scientific">Eiseniibacteriota bacterium</name>
    <dbReference type="NCBI Taxonomy" id="2212470"/>
    <lineage>
        <taxon>Bacteria</taxon>
        <taxon>Candidatus Eiseniibacteriota</taxon>
    </lineage>
</organism>
<keyword evidence="9 13" id="KW-0119">Carbohydrate metabolism</keyword>
<keyword evidence="7 13" id="KW-0378">Hydrolase</keyword>
<evidence type="ECO:0000256" key="3">
    <source>
        <dbReference type="ARBA" id="ARBA00010941"/>
    </source>
</evidence>
<dbReference type="GO" id="GO:0042132">
    <property type="term" value="F:fructose 1,6-bisphosphate 1-phosphatase activity"/>
    <property type="evidence" value="ECO:0007669"/>
    <property type="project" value="UniProtKB-EC"/>
</dbReference>
<evidence type="ECO:0000256" key="7">
    <source>
        <dbReference type="ARBA" id="ARBA00022801"/>
    </source>
</evidence>
<dbReference type="PRINTS" id="PR00115">
    <property type="entry name" value="F16BPHPHTASE"/>
</dbReference>
<dbReference type="Pfam" id="PF00316">
    <property type="entry name" value="FBPase"/>
    <property type="match status" value="1"/>
</dbReference>
<reference evidence="15 16" key="1">
    <citation type="journal article" date="2019" name="Nat. Microbiol.">
        <title>Mediterranean grassland soil C-N compound turnover is dependent on rainfall and depth, and is mediated by genomically divergent microorganisms.</title>
        <authorList>
            <person name="Diamond S."/>
            <person name="Andeer P.F."/>
            <person name="Li Z."/>
            <person name="Crits-Christoph A."/>
            <person name="Burstein D."/>
            <person name="Anantharaman K."/>
            <person name="Lane K.R."/>
            <person name="Thomas B.C."/>
            <person name="Pan C."/>
            <person name="Northen T.R."/>
            <person name="Banfield J.F."/>
        </authorList>
    </citation>
    <scope>NUCLEOTIDE SEQUENCE [LARGE SCALE GENOMIC DNA]</scope>
    <source>
        <strain evidence="15">WS_11</strain>
    </source>
</reference>
<keyword evidence="8" id="KW-0460">Magnesium</keyword>
<dbReference type="GO" id="GO:0006000">
    <property type="term" value="P:fructose metabolic process"/>
    <property type="evidence" value="ECO:0007669"/>
    <property type="project" value="TreeGrafter"/>
</dbReference>
<dbReference type="PANTHER" id="PTHR11556">
    <property type="entry name" value="FRUCTOSE-1,6-BISPHOSPHATASE-RELATED"/>
    <property type="match status" value="1"/>
</dbReference>
<dbReference type="PANTHER" id="PTHR11556:SF35">
    <property type="entry name" value="SEDOHEPTULOSE-1,7-BISPHOSPHATASE, CHLOROPLASTIC"/>
    <property type="match status" value="1"/>
</dbReference>
<dbReference type="GO" id="GO:0046872">
    <property type="term" value="F:metal ion binding"/>
    <property type="evidence" value="ECO:0007669"/>
    <property type="project" value="UniProtKB-KW"/>
</dbReference>
<keyword evidence="5" id="KW-0963">Cytoplasm</keyword>
<feature type="domain" description="Fructose-1-6-bisphosphatase class I N-terminal" evidence="14">
    <location>
        <begin position="7"/>
        <end position="193"/>
    </location>
</feature>
<gene>
    <name evidence="15" type="ORF">E6K81_13550</name>
</gene>
<dbReference type="InterPro" id="IPR033391">
    <property type="entry name" value="FBPase_N"/>
</dbReference>
<dbReference type="EMBL" id="VBPB01000255">
    <property type="protein sequence ID" value="TMQ70032.1"/>
    <property type="molecule type" value="Genomic_DNA"/>
</dbReference>
<proteinExistence type="inferred from homology"/>
<protein>
    <recommendedName>
        <fullName evidence="11">Fructose-1,6-bisphosphatase class 1</fullName>
        <ecNumber evidence="4">3.1.3.11</ecNumber>
    </recommendedName>
    <alternativeName>
        <fullName evidence="12">D-fructose-1,6-bisphosphate 1-phosphohydrolase class 1</fullName>
    </alternativeName>
</protein>